<sequence>MNRRSILALATVALLAASAGCLGYVTGGGEIANETLDAEPPGEYPWNASTDARIDLRTDGTYLAVYNATGREEFRLYQETGYGTEDPLELRAFRYQYPNGTVINGSEFRARGGEIEQTTDEIWVRFDDGMEGGSIAYAGDGSPRRFIARTYVTGSYEVRLPEGYTTDLRPFGHASPRGYEATTVDGQERLVWEEVTTSVVVVQAYRRGDLPVFGAIAVVALAIGVAGYLYFRRQLEALRERRREMGLEDLDDDDGPPPGMR</sequence>
<dbReference type="AlphaFoldDB" id="A0A1H3JZZ8"/>
<organism evidence="2 3">
    <name type="scientific">Halopenitus persicus</name>
    <dbReference type="NCBI Taxonomy" id="1048396"/>
    <lineage>
        <taxon>Archaea</taxon>
        <taxon>Methanobacteriati</taxon>
        <taxon>Methanobacteriota</taxon>
        <taxon>Stenosarchaea group</taxon>
        <taxon>Halobacteria</taxon>
        <taxon>Halobacteriales</taxon>
        <taxon>Haloferacaceae</taxon>
        <taxon>Halopenitus</taxon>
    </lineage>
</organism>
<dbReference type="InterPro" id="IPR043826">
    <property type="entry name" value="DUF5803"/>
</dbReference>
<keyword evidence="1" id="KW-0472">Membrane</keyword>
<reference evidence="3" key="1">
    <citation type="submission" date="2016-10" db="EMBL/GenBank/DDBJ databases">
        <authorList>
            <person name="Varghese N."/>
            <person name="Submissions S."/>
        </authorList>
    </citation>
    <scope>NUCLEOTIDE SEQUENCE [LARGE SCALE GENOMIC DNA]</scope>
    <source>
        <strain evidence="3">DC30,IBRC 10041,KCTC 4046</strain>
    </source>
</reference>
<dbReference type="Pfam" id="PF19119">
    <property type="entry name" value="DUF5803"/>
    <property type="match status" value="1"/>
</dbReference>
<keyword evidence="1" id="KW-0812">Transmembrane</keyword>
<keyword evidence="3" id="KW-1185">Reference proteome</keyword>
<dbReference type="OrthoDB" id="312630at2157"/>
<evidence type="ECO:0000313" key="3">
    <source>
        <dbReference type="Proteomes" id="UP000199079"/>
    </source>
</evidence>
<keyword evidence="1" id="KW-1133">Transmembrane helix</keyword>
<accession>A0A1H3JZZ8</accession>
<evidence type="ECO:0000313" key="2">
    <source>
        <dbReference type="EMBL" id="SDY45179.1"/>
    </source>
</evidence>
<name>A0A1H3JZZ8_9EURY</name>
<gene>
    <name evidence="2" type="ORF">SAMN05216564_105195</name>
</gene>
<dbReference type="EMBL" id="FNPC01000005">
    <property type="protein sequence ID" value="SDY45179.1"/>
    <property type="molecule type" value="Genomic_DNA"/>
</dbReference>
<protein>
    <submittedName>
        <fullName evidence="2">Uncharacterized protein</fullName>
    </submittedName>
</protein>
<dbReference type="PROSITE" id="PS51257">
    <property type="entry name" value="PROKAR_LIPOPROTEIN"/>
    <property type="match status" value="1"/>
</dbReference>
<dbReference type="RefSeq" id="WP_092732869.1">
    <property type="nucleotide sequence ID" value="NZ_FNPC01000005.1"/>
</dbReference>
<evidence type="ECO:0000256" key="1">
    <source>
        <dbReference type="SAM" id="Phobius"/>
    </source>
</evidence>
<dbReference type="Proteomes" id="UP000199079">
    <property type="component" value="Unassembled WGS sequence"/>
</dbReference>
<proteinExistence type="predicted"/>
<feature type="transmembrane region" description="Helical" evidence="1">
    <location>
        <begin position="210"/>
        <end position="231"/>
    </location>
</feature>